<gene>
    <name evidence="6" type="ORF">DFR68_106248</name>
</gene>
<evidence type="ECO:0000256" key="4">
    <source>
        <dbReference type="ARBA" id="ARBA00023163"/>
    </source>
</evidence>
<reference evidence="6 7" key="1">
    <citation type="submission" date="2018-07" db="EMBL/GenBank/DDBJ databases">
        <title>Genomic Encyclopedia of Type Strains, Phase IV (KMG-IV): sequencing the most valuable type-strain genomes for metagenomic binning, comparative biology and taxonomic classification.</title>
        <authorList>
            <person name="Goeker M."/>
        </authorList>
    </citation>
    <scope>NUCLEOTIDE SEQUENCE [LARGE SCALE GENOMIC DNA]</scope>
    <source>
        <strain evidence="6 7">DSM 44952</strain>
    </source>
</reference>
<dbReference type="RefSeq" id="WP_068018150.1">
    <property type="nucleotide sequence ID" value="NZ_QQAZ01000006.1"/>
</dbReference>
<dbReference type="PANTHER" id="PTHR30204:SF69">
    <property type="entry name" value="MERR-FAMILY TRANSCRIPTIONAL REGULATOR"/>
    <property type="match status" value="1"/>
</dbReference>
<dbReference type="Gene3D" id="1.10.1660.10">
    <property type="match status" value="1"/>
</dbReference>
<feature type="domain" description="HTH merR-type" evidence="5">
    <location>
        <begin position="10"/>
        <end position="78"/>
    </location>
</feature>
<dbReference type="InterPro" id="IPR000551">
    <property type="entry name" value="MerR-type_HTH_dom"/>
</dbReference>
<dbReference type="STRING" id="1210089.GCA_001613165_02414"/>
<dbReference type="PROSITE" id="PS50937">
    <property type="entry name" value="HTH_MERR_2"/>
    <property type="match status" value="1"/>
</dbReference>
<evidence type="ECO:0000313" key="7">
    <source>
        <dbReference type="Proteomes" id="UP000255355"/>
    </source>
</evidence>
<dbReference type="GO" id="GO:0003677">
    <property type="term" value="F:DNA binding"/>
    <property type="evidence" value="ECO:0007669"/>
    <property type="project" value="UniProtKB-KW"/>
</dbReference>
<dbReference type="PRINTS" id="PR00040">
    <property type="entry name" value="HTHMERR"/>
</dbReference>
<accession>A0A370H6M4</accession>
<evidence type="ECO:0000313" key="6">
    <source>
        <dbReference type="EMBL" id="RDI49811.1"/>
    </source>
</evidence>
<proteinExistence type="predicted"/>
<dbReference type="Pfam" id="PF13411">
    <property type="entry name" value="MerR_1"/>
    <property type="match status" value="1"/>
</dbReference>
<sequence>MSAPGASPHSLTISEVAAAMHLPTSTLRFYEREGLIQPLARRGGKRIYGPDILARLALIDIAKQAGFTIAEVARFMDHGSGTPSPQWRELAEPKLAELDEQIAFAERAKAIIRHGLDCPRASFVGCPVFQELIQSHIEAIRERTGHRGDRTESAVRHGLT</sequence>
<evidence type="ECO:0000259" key="5">
    <source>
        <dbReference type="PROSITE" id="PS50937"/>
    </source>
</evidence>
<keyword evidence="7" id="KW-1185">Reference proteome</keyword>
<name>A0A370H6M4_9NOCA</name>
<dbReference type="GO" id="GO:0003700">
    <property type="term" value="F:DNA-binding transcription factor activity"/>
    <property type="evidence" value="ECO:0007669"/>
    <property type="project" value="InterPro"/>
</dbReference>
<organism evidence="6 7">
    <name type="scientific">Nocardia mexicana</name>
    <dbReference type="NCBI Taxonomy" id="279262"/>
    <lineage>
        <taxon>Bacteria</taxon>
        <taxon>Bacillati</taxon>
        <taxon>Actinomycetota</taxon>
        <taxon>Actinomycetes</taxon>
        <taxon>Mycobacteriales</taxon>
        <taxon>Nocardiaceae</taxon>
        <taxon>Nocardia</taxon>
    </lineage>
</organism>
<dbReference type="SMART" id="SM00422">
    <property type="entry name" value="HTH_MERR"/>
    <property type="match status" value="1"/>
</dbReference>
<dbReference type="PANTHER" id="PTHR30204">
    <property type="entry name" value="REDOX-CYCLING DRUG-SENSING TRANSCRIPTIONAL ACTIVATOR SOXR"/>
    <property type="match status" value="1"/>
</dbReference>
<dbReference type="Proteomes" id="UP000255355">
    <property type="component" value="Unassembled WGS sequence"/>
</dbReference>
<evidence type="ECO:0000256" key="3">
    <source>
        <dbReference type="ARBA" id="ARBA00023125"/>
    </source>
</evidence>
<evidence type="ECO:0000256" key="1">
    <source>
        <dbReference type="ARBA" id="ARBA00022491"/>
    </source>
</evidence>
<dbReference type="InterPro" id="IPR047057">
    <property type="entry name" value="MerR_fam"/>
</dbReference>
<keyword evidence="2" id="KW-0805">Transcription regulation</keyword>
<keyword evidence="3" id="KW-0238">DNA-binding</keyword>
<dbReference type="EMBL" id="QQAZ01000006">
    <property type="protein sequence ID" value="RDI49811.1"/>
    <property type="molecule type" value="Genomic_DNA"/>
</dbReference>
<dbReference type="OrthoDB" id="9802039at2"/>
<dbReference type="SUPFAM" id="SSF46955">
    <property type="entry name" value="Putative DNA-binding domain"/>
    <property type="match status" value="1"/>
</dbReference>
<evidence type="ECO:0000256" key="2">
    <source>
        <dbReference type="ARBA" id="ARBA00023015"/>
    </source>
</evidence>
<keyword evidence="4" id="KW-0804">Transcription</keyword>
<dbReference type="InterPro" id="IPR009061">
    <property type="entry name" value="DNA-bd_dom_put_sf"/>
</dbReference>
<protein>
    <submittedName>
        <fullName evidence="6">MerR family transcriptional regulator</fullName>
    </submittedName>
</protein>
<dbReference type="AlphaFoldDB" id="A0A370H6M4"/>
<comment type="caution">
    <text evidence="6">The sequence shown here is derived from an EMBL/GenBank/DDBJ whole genome shotgun (WGS) entry which is preliminary data.</text>
</comment>
<keyword evidence="1" id="KW-0678">Repressor</keyword>